<gene>
    <name evidence="1" type="ORF">BO95DRAFT_497224</name>
</gene>
<dbReference type="EMBL" id="KZ825346">
    <property type="protein sequence ID" value="RAH45320.1"/>
    <property type="molecule type" value="Genomic_DNA"/>
</dbReference>
<sequence length="393" mass="43633">MTLEALRDYMDRERRISVRFARGAVRESFTLLTLSTARIPTNDGSIDGVSAKTEKKMRGGADHRIEKRKAEGGIRDSEIRFNGAIIPRKRVQKEIARHGYSIATPLGCTPDRSHTPDGIALANMTDVTVENHAKECELLVHIIQNCGTLVEFRGLSCLPLFKAYALTVHCSIANAIVTTTFDDESHVEHIAPFVPGGGFFILHATYRNDSQRLRLHLAKHELSHPTFQNILRAARFMAAAKGCVEAARELFYSHEHIDCRDSEGQNCLNLAALCNHPEMVDFLITQNSAVNSRRRDIQFAWTRVCTSEEHERVSRLLIDAGADVNCLLTVKHILDRAAATGNTNHELAASNGHIAIVRLLVEAGAEVHLGLGIGEIPLELFSRFTEEIAQYLA</sequence>
<accession>A0ACD1G7V5</accession>
<reference evidence="1" key="1">
    <citation type="submission" date="2018-02" db="EMBL/GenBank/DDBJ databases">
        <title>The genomes of Aspergillus section Nigri reveals drivers in fungal speciation.</title>
        <authorList>
            <consortium name="DOE Joint Genome Institute"/>
            <person name="Vesth T.C."/>
            <person name="Nybo J."/>
            <person name="Theobald S."/>
            <person name="Brandl J."/>
            <person name="Frisvad J.C."/>
            <person name="Nielsen K.F."/>
            <person name="Lyhne E.K."/>
            <person name="Kogle M.E."/>
            <person name="Kuo A."/>
            <person name="Riley R."/>
            <person name="Clum A."/>
            <person name="Nolan M."/>
            <person name="Lipzen A."/>
            <person name="Salamov A."/>
            <person name="Henrissat B."/>
            <person name="Wiebenga A."/>
            <person name="De vries R.P."/>
            <person name="Grigoriev I.V."/>
            <person name="Mortensen U.H."/>
            <person name="Andersen M.R."/>
            <person name="Baker S.E."/>
        </authorList>
    </citation>
    <scope>NUCLEOTIDE SEQUENCE</scope>
    <source>
        <strain evidence="1">CBS 621.78</strain>
    </source>
</reference>
<evidence type="ECO:0000313" key="2">
    <source>
        <dbReference type="Proteomes" id="UP000249057"/>
    </source>
</evidence>
<organism evidence="1 2">
    <name type="scientific">Aspergillus brunneoviolaceus CBS 621.78</name>
    <dbReference type="NCBI Taxonomy" id="1450534"/>
    <lineage>
        <taxon>Eukaryota</taxon>
        <taxon>Fungi</taxon>
        <taxon>Dikarya</taxon>
        <taxon>Ascomycota</taxon>
        <taxon>Pezizomycotina</taxon>
        <taxon>Eurotiomycetes</taxon>
        <taxon>Eurotiomycetidae</taxon>
        <taxon>Eurotiales</taxon>
        <taxon>Aspergillaceae</taxon>
        <taxon>Aspergillus</taxon>
        <taxon>Aspergillus subgen. Circumdati</taxon>
    </lineage>
</organism>
<keyword evidence="2" id="KW-1185">Reference proteome</keyword>
<evidence type="ECO:0000313" key="1">
    <source>
        <dbReference type="EMBL" id="RAH45320.1"/>
    </source>
</evidence>
<dbReference type="Proteomes" id="UP000249057">
    <property type="component" value="Unassembled WGS sequence"/>
</dbReference>
<proteinExistence type="predicted"/>
<protein>
    <submittedName>
        <fullName evidence="1">Ankyrin</fullName>
    </submittedName>
</protein>
<name>A0ACD1G7V5_9EURO</name>